<evidence type="ECO:0000256" key="15">
    <source>
        <dbReference type="ARBA" id="ARBA00023268"/>
    </source>
</evidence>
<dbReference type="PIRSF" id="PIRSF001500">
    <property type="entry name" value="Chor_mut_pdt_Ppr"/>
    <property type="match status" value="1"/>
</dbReference>
<dbReference type="InterPro" id="IPR010957">
    <property type="entry name" value="G/b/e-P-prot_chorismate_mutase"/>
</dbReference>
<dbReference type="Pfam" id="PF00800">
    <property type="entry name" value="PDT"/>
    <property type="match status" value="1"/>
</dbReference>
<evidence type="ECO:0000259" key="22">
    <source>
        <dbReference type="PROSITE" id="PS51671"/>
    </source>
</evidence>
<gene>
    <name evidence="23" type="ORF">ABS10_06825</name>
</gene>
<evidence type="ECO:0000256" key="16">
    <source>
        <dbReference type="ARBA" id="ARBA00031175"/>
    </source>
</evidence>
<dbReference type="CDD" id="cd13630">
    <property type="entry name" value="PBP2_PDT_1"/>
    <property type="match status" value="1"/>
</dbReference>
<dbReference type="STRING" id="1655612.ABS10_06825"/>
<dbReference type="PROSITE" id="PS51671">
    <property type="entry name" value="ACT"/>
    <property type="match status" value="1"/>
</dbReference>
<comment type="subcellular location">
    <subcellularLocation>
        <location evidence="3">Cytoplasm</location>
    </subcellularLocation>
</comment>
<dbReference type="InterPro" id="IPR036979">
    <property type="entry name" value="CM_dom_sf"/>
</dbReference>
<dbReference type="InterPro" id="IPR002912">
    <property type="entry name" value="ACT_dom"/>
</dbReference>
<dbReference type="PROSITE" id="PS51168">
    <property type="entry name" value="CHORISMATE_MUT_2"/>
    <property type="match status" value="1"/>
</dbReference>
<dbReference type="InterPro" id="IPR008242">
    <property type="entry name" value="Chor_mutase/pphenate_deHydtase"/>
</dbReference>
<comment type="caution">
    <text evidence="23">The sequence shown here is derived from an EMBL/GenBank/DDBJ whole genome shotgun (WGS) entry which is preliminary data.</text>
</comment>
<evidence type="ECO:0000256" key="10">
    <source>
        <dbReference type="ARBA" id="ARBA00022605"/>
    </source>
</evidence>
<dbReference type="SUPFAM" id="SSF55021">
    <property type="entry name" value="ACT-like"/>
    <property type="match status" value="1"/>
</dbReference>
<name>A0A0R2UEP0_9GAMM</name>
<keyword evidence="13" id="KW-0413">Isomerase</keyword>
<evidence type="ECO:0000256" key="5">
    <source>
        <dbReference type="ARBA" id="ARBA00004817"/>
    </source>
</evidence>
<evidence type="ECO:0000256" key="6">
    <source>
        <dbReference type="ARBA" id="ARBA00012404"/>
    </source>
</evidence>
<keyword evidence="11" id="KW-0057">Aromatic amino acid biosynthesis</keyword>
<evidence type="ECO:0000256" key="1">
    <source>
        <dbReference type="ARBA" id="ARBA00000824"/>
    </source>
</evidence>
<evidence type="ECO:0000256" key="4">
    <source>
        <dbReference type="ARBA" id="ARBA00004741"/>
    </source>
</evidence>
<evidence type="ECO:0000256" key="7">
    <source>
        <dbReference type="ARBA" id="ARBA00013147"/>
    </source>
</evidence>
<evidence type="ECO:0000256" key="17">
    <source>
        <dbReference type="ARBA" id="ARBA00031520"/>
    </source>
</evidence>
<evidence type="ECO:0000256" key="19">
    <source>
        <dbReference type="PIRSR" id="PIRSR001500-2"/>
    </source>
</evidence>
<comment type="catalytic activity">
    <reaction evidence="18">
        <text>prephenate + H(+) = 3-phenylpyruvate + CO2 + H2O</text>
        <dbReference type="Rhea" id="RHEA:21648"/>
        <dbReference type="ChEBI" id="CHEBI:15377"/>
        <dbReference type="ChEBI" id="CHEBI:15378"/>
        <dbReference type="ChEBI" id="CHEBI:16526"/>
        <dbReference type="ChEBI" id="CHEBI:18005"/>
        <dbReference type="ChEBI" id="CHEBI:29934"/>
        <dbReference type="EC" id="4.2.1.51"/>
    </reaction>
</comment>
<feature type="domain" description="Chorismate mutase" evidence="20">
    <location>
        <begin position="1"/>
        <end position="92"/>
    </location>
</feature>
<keyword evidence="12" id="KW-0584">Phenylalanine biosynthesis</keyword>
<dbReference type="GO" id="GO:0005737">
    <property type="term" value="C:cytoplasm"/>
    <property type="evidence" value="ECO:0007669"/>
    <property type="project" value="UniProtKB-SubCell"/>
</dbReference>
<dbReference type="EMBL" id="LICS01000016">
    <property type="protein sequence ID" value="KRO95811.1"/>
    <property type="molecule type" value="Genomic_DNA"/>
</dbReference>
<dbReference type="PROSITE" id="PS00858">
    <property type="entry name" value="PREPHENATE_DEHYDR_2"/>
    <property type="match status" value="1"/>
</dbReference>
<dbReference type="Pfam" id="PF01817">
    <property type="entry name" value="CM_2"/>
    <property type="match status" value="1"/>
</dbReference>
<evidence type="ECO:0000256" key="14">
    <source>
        <dbReference type="ARBA" id="ARBA00023239"/>
    </source>
</evidence>
<dbReference type="InterPro" id="IPR036263">
    <property type="entry name" value="Chorismate_II_sf"/>
</dbReference>
<dbReference type="PANTHER" id="PTHR21022">
    <property type="entry name" value="PREPHENATE DEHYDRATASE P PROTEIN"/>
    <property type="match status" value="1"/>
</dbReference>
<dbReference type="Proteomes" id="UP000051027">
    <property type="component" value="Unassembled WGS sequence"/>
</dbReference>
<dbReference type="Gene3D" id="1.20.59.10">
    <property type="entry name" value="Chorismate mutase"/>
    <property type="match status" value="1"/>
</dbReference>
<dbReference type="AlphaFoldDB" id="A0A0R2UEP0"/>
<dbReference type="GO" id="GO:0004664">
    <property type="term" value="F:prephenate dehydratase activity"/>
    <property type="evidence" value="ECO:0007669"/>
    <property type="project" value="UniProtKB-EC"/>
</dbReference>
<evidence type="ECO:0000256" key="3">
    <source>
        <dbReference type="ARBA" id="ARBA00004496"/>
    </source>
</evidence>
<reference evidence="23 24" key="1">
    <citation type="submission" date="2015-10" db="EMBL/GenBank/DDBJ databases">
        <title>Metagenome-Assembled Genomes uncover a global brackish microbiome.</title>
        <authorList>
            <person name="Hugerth L.W."/>
            <person name="Larsson J."/>
            <person name="Alneberg J."/>
            <person name="Lindh M.V."/>
            <person name="Legrand C."/>
            <person name="Pinhassi J."/>
            <person name="Andersson A.F."/>
        </authorList>
    </citation>
    <scope>NUCLEOTIDE SEQUENCE [LARGE SCALE GENOMIC DNA]</scope>
    <source>
        <strain evidence="23">BACL1 MAG-120820-bin45</strain>
    </source>
</reference>
<evidence type="ECO:0000259" key="20">
    <source>
        <dbReference type="PROSITE" id="PS51168"/>
    </source>
</evidence>
<dbReference type="NCBIfam" id="NF008865">
    <property type="entry name" value="PRK11898.1"/>
    <property type="match status" value="1"/>
</dbReference>
<dbReference type="GO" id="GO:0004106">
    <property type="term" value="F:chorismate mutase activity"/>
    <property type="evidence" value="ECO:0007669"/>
    <property type="project" value="UniProtKB-EC"/>
</dbReference>
<dbReference type="CDD" id="cd04905">
    <property type="entry name" value="ACT_CM-PDT"/>
    <property type="match status" value="1"/>
</dbReference>
<evidence type="ECO:0000256" key="2">
    <source>
        <dbReference type="ARBA" id="ARBA00002364"/>
    </source>
</evidence>
<organism evidence="23 24">
    <name type="scientific">SAR86 cluster bacterium BACL1 MAG-120820-bin45</name>
    <dbReference type="NCBI Taxonomy" id="1655612"/>
    <lineage>
        <taxon>Bacteria</taxon>
        <taxon>Pseudomonadati</taxon>
        <taxon>Pseudomonadota</taxon>
        <taxon>Gammaproteobacteria</taxon>
        <taxon>SAR86 cluster</taxon>
    </lineage>
</organism>
<evidence type="ECO:0000256" key="13">
    <source>
        <dbReference type="ARBA" id="ARBA00023235"/>
    </source>
</evidence>
<dbReference type="NCBIfam" id="TIGR01807">
    <property type="entry name" value="CM_P2"/>
    <property type="match status" value="1"/>
</dbReference>
<evidence type="ECO:0000256" key="12">
    <source>
        <dbReference type="ARBA" id="ARBA00023222"/>
    </source>
</evidence>
<comment type="pathway">
    <text evidence="4">Amino-acid biosynthesis; L-phenylalanine biosynthesis; phenylpyruvate from prephenate: step 1/1.</text>
</comment>
<dbReference type="PROSITE" id="PS51171">
    <property type="entry name" value="PREPHENATE_DEHYDR_3"/>
    <property type="match status" value="1"/>
</dbReference>
<protein>
    <recommendedName>
        <fullName evidence="8">Bifunctional chorismate mutase/prephenate dehydratase</fullName>
        <ecNumber evidence="7">4.2.1.51</ecNumber>
        <ecNumber evidence="6">5.4.99.5</ecNumber>
    </recommendedName>
    <alternativeName>
        <fullName evidence="17">Chorismate mutase-prephenate dehydratase</fullName>
    </alternativeName>
    <alternativeName>
        <fullName evidence="16">p-protein</fullName>
    </alternativeName>
</protein>
<dbReference type="InterPro" id="IPR045865">
    <property type="entry name" value="ACT-like_dom_sf"/>
</dbReference>
<dbReference type="EC" id="5.4.99.5" evidence="6"/>
<dbReference type="InterPro" id="IPR001086">
    <property type="entry name" value="Preph_deHydtase"/>
</dbReference>
<dbReference type="Gene3D" id="3.40.190.10">
    <property type="entry name" value="Periplasmic binding protein-like II"/>
    <property type="match status" value="2"/>
</dbReference>
<dbReference type="GO" id="GO:0009094">
    <property type="term" value="P:L-phenylalanine biosynthetic process"/>
    <property type="evidence" value="ECO:0007669"/>
    <property type="project" value="UniProtKB-UniPathway"/>
</dbReference>
<feature type="domain" description="ACT" evidence="22">
    <location>
        <begin position="280"/>
        <end position="357"/>
    </location>
</feature>
<dbReference type="SUPFAM" id="SSF53850">
    <property type="entry name" value="Periplasmic binding protein-like II"/>
    <property type="match status" value="1"/>
</dbReference>
<keyword evidence="15" id="KW-0511">Multifunctional enzyme</keyword>
<comment type="catalytic activity">
    <reaction evidence="1">
        <text>chorismate = prephenate</text>
        <dbReference type="Rhea" id="RHEA:13897"/>
        <dbReference type="ChEBI" id="CHEBI:29748"/>
        <dbReference type="ChEBI" id="CHEBI:29934"/>
        <dbReference type="EC" id="5.4.99.5"/>
    </reaction>
</comment>
<dbReference type="GO" id="GO:0046417">
    <property type="term" value="P:chorismate metabolic process"/>
    <property type="evidence" value="ECO:0007669"/>
    <property type="project" value="InterPro"/>
</dbReference>
<evidence type="ECO:0000256" key="18">
    <source>
        <dbReference type="ARBA" id="ARBA00047848"/>
    </source>
</evidence>
<dbReference type="EC" id="4.2.1.51" evidence="7"/>
<evidence type="ECO:0000313" key="23">
    <source>
        <dbReference type="EMBL" id="KRO95811.1"/>
    </source>
</evidence>
<evidence type="ECO:0000256" key="9">
    <source>
        <dbReference type="ARBA" id="ARBA00022490"/>
    </source>
</evidence>
<evidence type="ECO:0000259" key="21">
    <source>
        <dbReference type="PROSITE" id="PS51171"/>
    </source>
</evidence>
<dbReference type="InterPro" id="IPR018528">
    <property type="entry name" value="Preph_deHydtase_CS"/>
</dbReference>
<accession>A0A0R2UEP0</accession>
<dbReference type="UniPathway" id="UPA00121">
    <property type="reaction ID" value="UER00345"/>
</dbReference>
<keyword evidence="9" id="KW-0963">Cytoplasm</keyword>
<feature type="domain" description="Prephenate dehydratase" evidence="21">
    <location>
        <begin position="92"/>
        <end position="268"/>
    </location>
</feature>
<feature type="site" description="Essential for prephenate dehydratase activity" evidence="19">
    <location>
        <position position="261"/>
    </location>
</feature>
<evidence type="ECO:0000256" key="8">
    <source>
        <dbReference type="ARBA" id="ARBA00014401"/>
    </source>
</evidence>
<proteinExistence type="predicted"/>
<dbReference type="PANTHER" id="PTHR21022:SF19">
    <property type="entry name" value="PREPHENATE DEHYDRATASE-RELATED"/>
    <property type="match status" value="1"/>
</dbReference>
<keyword evidence="10" id="KW-0028">Amino-acid biosynthesis</keyword>
<evidence type="ECO:0000256" key="11">
    <source>
        <dbReference type="ARBA" id="ARBA00023141"/>
    </source>
</evidence>
<dbReference type="Gene3D" id="3.30.70.260">
    <property type="match status" value="1"/>
</dbReference>
<dbReference type="UniPathway" id="UPA00120">
    <property type="reaction ID" value="UER00203"/>
</dbReference>
<dbReference type="SMART" id="SM00830">
    <property type="entry name" value="CM_2"/>
    <property type="match status" value="1"/>
</dbReference>
<dbReference type="SUPFAM" id="SSF48600">
    <property type="entry name" value="Chorismate mutase II"/>
    <property type="match status" value="1"/>
</dbReference>
<comment type="function">
    <text evidence="2">Catalyzes the Claisen rearrangement of chorismate to prephenate and the decarboxylation/dehydration of prephenate to phenylpyruvate.</text>
</comment>
<keyword evidence="14" id="KW-0456">Lyase</keyword>
<evidence type="ECO:0000313" key="24">
    <source>
        <dbReference type="Proteomes" id="UP000051027"/>
    </source>
</evidence>
<dbReference type="InterPro" id="IPR002701">
    <property type="entry name" value="CM_II_prokaryot"/>
</dbReference>
<sequence>MSKNKLQPMRDQIDAIDLKLLRLIQKRGVLAQKVGEIKGLFENNSSLYRPDREAEILRNLIKLNDGVISDQKIRFIFKEIISACLSLEEQLTVAYLGPPGTHSEAALVKHFGSSVSEDPRPTIEDVFDQVSSGAANFGLVPMENSSEGVVNATLNCLADQNIKICGETYLAIHHQLASGKKFKLADAKVVASHPQALGQCSKWLDANLPHVERRLTSSTAEAAQLVSQEKHSLCIVSSLALSRYNLYQHHHNIEDFSSNKTRFLIIGNTDVEPTSIDKTSFLIQTANKPGALIELLEPFKKRKINLSRIETRPSRAAPDAHNFFIDSDGHQNDAKLKKVIAELKAVSASVRILGSYPSES</sequence>
<comment type="pathway">
    <text evidence="5">Metabolic intermediate biosynthesis; prephenate biosynthesis; prephenate from chorismate: step 1/1.</text>
</comment>